<feature type="chain" id="PRO_5012812999" evidence="1">
    <location>
        <begin position="23"/>
        <end position="75"/>
    </location>
</feature>
<accession>A0A2C9D3I9</accession>
<dbReference type="EMBL" id="LT960614">
    <property type="protein sequence ID" value="SON54749.1"/>
    <property type="molecule type" value="Genomic_DNA"/>
</dbReference>
<evidence type="ECO:0000256" key="1">
    <source>
        <dbReference type="SAM" id="SignalP"/>
    </source>
</evidence>
<organism evidence="2 3">
    <name type="scientific">Hartmannibacter diazotrophicus</name>
    <dbReference type="NCBI Taxonomy" id="1482074"/>
    <lineage>
        <taxon>Bacteria</taxon>
        <taxon>Pseudomonadati</taxon>
        <taxon>Pseudomonadota</taxon>
        <taxon>Alphaproteobacteria</taxon>
        <taxon>Hyphomicrobiales</taxon>
        <taxon>Pleomorphomonadaceae</taxon>
        <taxon>Hartmannibacter</taxon>
    </lineage>
</organism>
<feature type="signal peptide" evidence="1">
    <location>
        <begin position="1"/>
        <end position="22"/>
    </location>
</feature>
<keyword evidence="3" id="KW-1185">Reference proteome</keyword>
<dbReference type="AlphaFoldDB" id="A0A2C9D3I9"/>
<name>A0A2C9D3I9_9HYPH</name>
<dbReference type="RefSeq" id="WP_099555292.1">
    <property type="nucleotide sequence ID" value="NZ_LT960614.1"/>
</dbReference>
<evidence type="ECO:0000313" key="2">
    <source>
        <dbReference type="EMBL" id="SON54749.1"/>
    </source>
</evidence>
<sequence>MTPLYWSKFTLVLLSRTAAALAIRPRQSLADNTITQNEQKRGLMMASMHIRTDFRFPSLPDLVQNHLDFPRLEPG</sequence>
<gene>
    <name evidence="2" type="ORF">HDIA_1208</name>
</gene>
<dbReference type="Proteomes" id="UP000223606">
    <property type="component" value="Chromosome 1"/>
</dbReference>
<proteinExistence type="predicted"/>
<reference evidence="3" key="1">
    <citation type="submission" date="2017-09" db="EMBL/GenBank/DDBJ databases">
        <title>Genome sequence of Nannocystis excedens DSM 71.</title>
        <authorList>
            <person name="Blom J."/>
        </authorList>
    </citation>
    <scope>NUCLEOTIDE SEQUENCE [LARGE SCALE GENOMIC DNA]</scope>
    <source>
        <strain evidence="3">type strain: E19</strain>
    </source>
</reference>
<keyword evidence="1" id="KW-0732">Signal</keyword>
<dbReference type="KEGG" id="hdi:HDIA_1208"/>
<evidence type="ECO:0000313" key="3">
    <source>
        <dbReference type="Proteomes" id="UP000223606"/>
    </source>
</evidence>
<protein>
    <submittedName>
        <fullName evidence="2">Uncharacterized protein</fullName>
    </submittedName>
</protein>